<gene>
    <name evidence="1" type="ORF">P5673_004866</name>
</gene>
<evidence type="ECO:0000313" key="2">
    <source>
        <dbReference type="Proteomes" id="UP001249851"/>
    </source>
</evidence>
<evidence type="ECO:0000313" key="1">
    <source>
        <dbReference type="EMBL" id="KAK2570115.1"/>
    </source>
</evidence>
<dbReference type="EMBL" id="JARQWQ010000008">
    <property type="protein sequence ID" value="KAK2570115.1"/>
    <property type="molecule type" value="Genomic_DNA"/>
</dbReference>
<name>A0AAD9QZQ6_ACRCE</name>
<accession>A0AAD9QZQ6</accession>
<sequence>MFALPGNVVFVSSSTQLSTSSETIIKIFKTPRKKVQSWPKIMGQSAIFLTNSFSVPPALDNAFMYSPKDSSCSELCKGEGVSAIDNESFNKCGMRELNILTMALDSRTNAYS</sequence>
<protein>
    <submittedName>
        <fullName evidence="1">Uncharacterized protein</fullName>
    </submittedName>
</protein>
<dbReference type="Proteomes" id="UP001249851">
    <property type="component" value="Unassembled WGS sequence"/>
</dbReference>
<reference evidence="1" key="1">
    <citation type="journal article" date="2023" name="G3 (Bethesda)">
        <title>Whole genome assembly and annotation of the endangered Caribbean coral Acropora cervicornis.</title>
        <authorList>
            <person name="Selwyn J.D."/>
            <person name="Vollmer S.V."/>
        </authorList>
    </citation>
    <scope>NUCLEOTIDE SEQUENCE</scope>
    <source>
        <strain evidence="1">K2</strain>
    </source>
</reference>
<reference evidence="1" key="2">
    <citation type="journal article" date="2023" name="Science">
        <title>Genomic signatures of disease resistance in endangered staghorn corals.</title>
        <authorList>
            <person name="Vollmer S.V."/>
            <person name="Selwyn J.D."/>
            <person name="Despard B.A."/>
            <person name="Roesel C.L."/>
        </authorList>
    </citation>
    <scope>NUCLEOTIDE SEQUENCE</scope>
    <source>
        <strain evidence="1">K2</strain>
    </source>
</reference>
<keyword evidence="2" id="KW-1185">Reference proteome</keyword>
<dbReference type="AlphaFoldDB" id="A0AAD9QZQ6"/>
<organism evidence="1 2">
    <name type="scientific">Acropora cervicornis</name>
    <name type="common">Staghorn coral</name>
    <dbReference type="NCBI Taxonomy" id="6130"/>
    <lineage>
        <taxon>Eukaryota</taxon>
        <taxon>Metazoa</taxon>
        <taxon>Cnidaria</taxon>
        <taxon>Anthozoa</taxon>
        <taxon>Hexacorallia</taxon>
        <taxon>Scleractinia</taxon>
        <taxon>Astrocoeniina</taxon>
        <taxon>Acroporidae</taxon>
        <taxon>Acropora</taxon>
    </lineage>
</organism>
<proteinExistence type="predicted"/>
<comment type="caution">
    <text evidence="1">The sequence shown here is derived from an EMBL/GenBank/DDBJ whole genome shotgun (WGS) entry which is preliminary data.</text>
</comment>